<dbReference type="NCBIfam" id="NF002537">
    <property type="entry name" value="PRK02090.1"/>
    <property type="match status" value="1"/>
</dbReference>
<evidence type="ECO:0000256" key="1">
    <source>
        <dbReference type="ARBA" id="ARBA00009732"/>
    </source>
</evidence>
<gene>
    <name evidence="4 6" type="primary">cysH</name>
    <name evidence="6" type="ORF">Rmf_04550</name>
</gene>
<dbReference type="InterPro" id="IPR014729">
    <property type="entry name" value="Rossmann-like_a/b/a_fold"/>
</dbReference>
<dbReference type="EMBL" id="AP025637">
    <property type="protein sequence ID" value="BDG70526.1"/>
    <property type="molecule type" value="Genomic_DNA"/>
</dbReference>
<accession>A0ABM7XYE6</accession>
<comment type="subcellular location">
    <subcellularLocation>
        <location evidence="4">Cytoplasm</location>
    </subcellularLocation>
</comment>
<evidence type="ECO:0000256" key="2">
    <source>
        <dbReference type="ARBA" id="ARBA00023002"/>
    </source>
</evidence>
<proteinExistence type="inferred from homology"/>
<evidence type="ECO:0000256" key="3">
    <source>
        <dbReference type="ARBA" id="ARBA00024327"/>
    </source>
</evidence>
<dbReference type="Proteomes" id="UP000831327">
    <property type="component" value="Chromosome"/>
</dbReference>
<feature type="binding site" evidence="4">
    <location>
        <position position="210"/>
    </location>
    <ligand>
        <name>[4Fe-4S] cluster</name>
        <dbReference type="ChEBI" id="CHEBI:49883"/>
    </ligand>
</feature>
<dbReference type="PIRSF" id="PIRSF000857">
    <property type="entry name" value="PAPS_reductase"/>
    <property type="match status" value="1"/>
</dbReference>
<comment type="similarity">
    <text evidence="1 4">Belongs to the PAPS reductase family. CysH subfamily.</text>
</comment>
<feature type="binding site" evidence="4">
    <location>
        <position position="207"/>
    </location>
    <ligand>
        <name>[4Fe-4S] cluster</name>
        <dbReference type="ChEBI" id="CHEBI:49883"/>
    </ligand>
</feature>
<keyword evidence="4" id="KW-0479">Metal-binding</keyword>
<evidence type="ECO:0000313" key="7">
    <source>
        <dbReference type="Proteomes" id="UP000831327"/>
    </source>
</evidence>
<comment type="catalytic activity">
    <reaction evidence="4">
        <text>[thioredoxin]-disulfide + sulfite + AMP + 2 H(+) = adenosine 5'-phosphosulfate + [thioredoxin]-dithiol</text>
        <dbReference type="Rhea" id="RHEA:21976"/>
        <dbReference type="Rhea" id="RHEA-COMP:10698"/>
        <dbReference type="Rhea" id="RHEA-COMP:10700"/>
        <dbReference type="ChEBI" id="CHEBI:15378"/>
        <dbReference type="ChEBI" id="CHEBI:17359"/>
        <dbReference type="ChEBI" id="CHEBI:29950"/>
        <dbReference type="ChEBI" id="CHEBI:50058"/>
        <dbReference type="ChEBI" id="CHEBI:58243"/>
        <dbReference type="ChEBI" id="CHEBI:456215"/>
        <dbReference type="EC" id="1.8.4.10"/>
    </reaction>
</comment>
<dbReference type="PANTHER" id="PTHR46509">
    <property type="entry name" value="PHOSPHOADENOSINE PHOSPHOSULFATE REDUCTASE"/>
    <property type="match status" value="1"/>
</dbReference>
<evidence type="ECO:0000256" key="4">
    <source>
        <dbReference type="HAMAP-Rule" id="MF_00063"/>
    </source>
</evidence>
<evidence type="ECO:0000259" key="5">
    <source>
        <dbReference type="Pfam" id="PF01507"/>
    </source>
</evidence>
<feature type="active site" description="Nucleophile; cysteine thiosulfonate intermediate" evidence="4">
    <location>
        <position position="233"/>
    </location>
</feature>
<keyword evidence="4" id="KW-0963">Cytoplasm</keyword>
<comment type="pathway">
    <text evidence="3 4">Sulfur metabolism; hydrogen sulfide biosynthesis; sulfite from sulfate.</text>
</comment>
<keyword evidence="7" id="KW-1185">Reference proteome</keyword>
<sequence length="248" mass="26893">MSFLASAPPVSAADELTPRRSLGLEMLPAAAAIAEVAETWRGRIAVVSSFGTQSAVLLHLVARADPSIPVIFLDTGKLFAETLQHRDRLVAALGLRDVRSIAPDPAALAARDPIGALWMRHPDACCTLRKAEPQARALAGFDLVITGRKRYQTAERQRLPLLEAASDGRYRLNPLAAWTEEMIEAYRAQHGLIAHPLAAEGYPSIGCRHCTDRVAPGEDPRAGRWRGRGKVECGMHPRGDARRATASE</sequence>
<comment type="function">
    <text evidence="4">Catalyzes the formation of sulfite from adenosine 5'-phosphosulfate (APS) using thioredoxin as an electron donor.</text>
</comment>
<reference evidence="6 7" key="1">
    <citation type="journal article" date="2016" name="Microbes Environ.">
        <title>Phylogenetically diverse aerobic anoxygenic phototrophic bacteria isolated from epilithic biofilms in Tama river, Japan.</title>
        <authorList>
            <person name="Hirose S."/>
            <person name="Matsuura K."/>
            <person name="Haruta S."/>
        </authorList>
    </citation>
    <scope>NUCLEOTIDE SEQUENCE [LARGE SCALE GENOMIC DNA]</scope>
    <source>
        <strain evidence="6 7">S08</strain>
    </source>
</reference>
<dbReference type="Gene3D" id="3.40.50.620">
    <property type="entry name" value="HUPs"/>
    <property type="match status" value="1"/>
</dbReference>
<organism evidence="6 7">
    <name type="scientific">Roseomonas fluvialis</name>
    <dbReference type="NCBI Taxonomy" id="1750527"/>
    <lineage>
        <taxon>Bacteria</taxon>
        <taxon>Pseudomonadati</taxon>
        <taxon>Pseudomonadota</taxon>
        <taxon>Alphaproteobacteria</taxon>
        <taxon>Acetobacterales</taxon>
        <taxon>Roseomonadaceae</taxon>
        <taxon>Roseomonas</taxon>
    </lineage>
</organism>
<keyword evidence="4" id="KW-0411">Iron-sulfur</keyword>
<dbReference type="InterPro" id="IPR002500">
    <property type="entry name" value="PAPS_reduct_dom"/>
</dbReference>
<dbReference type="Pfam" id="PF01507">
    <property type="entry name" value="PAPS_reduct"/>
    <property type="match status" value="1"/>
</dbReference>
<dbReference type="RefSeq" id="WP_244457852.1">
    <property type="nucleotide sequence ID" value="NZ_AP025637.1"/>
</dbReference>
<dbReference type="PANTHER" id="PTHR46509:SF1">
    <property type="entry name" value="PHOSPHOADENOSINE PHOSPHOSULFATE REDUCTASE"/>
    <property type="match status" value="1"/>
</dbReference>
<comment type="cofactor">
    <cofactor evidence="4">
        <name>[4Fe-4S] cluster</name>
        <dbReference type="ChEBI" id="CHEBI:49883"/>
    </cofactor>
    <text evidence="4">Binds 1 [4Fe-4S] cluster per subunit.</text>
</comment>
<name>A0ABM7XYE6_9PROT</name>
<protein>
    <recommendedName>
        <fullName evidence="4">Adenosine 5'-phosphosulfate reductase</fullName>
        <shortName evidence="4">APS reductase</shortName>
        <ecNumber evidence="4">1.8.4.10</ecNumber>
    </recommendedName>
    <alternativeName>
        <fullName evidence="4">5'-adenylylsulfate reductase</fullName>
    </alternativeName>
    <alternativeName>
        <fullName evidence="4">Thioredoxin-dependent 5'-adenylylsulfate reductase</fullName>
    </alternativeName>
</protein>
<keyword evidence="2 4" id="KW-0560">Oxidoreductase</keyword>
<dbReference type="EC" id="1.8.4.10" evidence="4"/>
<evidence type="ECO:0000313" key="6">
    <source>
        <dbReference type="EMBL" id="BDG70526.1"/>
    </source>
</evidence>
<feature type="binding site" evidence="4">
    <location>
        <position position="125"/>
    </location>
    <ligand>
        <name>[4Fe-4S] cluster</name>
        <dbReference type="ChEBI" id="CHEBI:49883"/>
    </ligand>
</feature>
<feature type="domain" description="Phosphoadenosine phosphosulphate reductase" evidence="5">
    <location>
        <begin position="44"/>
        <end position="212"/>
    </location>
</feature>
<dbReference type="HAMAP" id="MF_00063">
    <property type="entry name" value="CysH"/>
    <property type="match status" value="1"/>
</dbReference>
<dbReference type="SUPFAM" id="SSF52402">
    <property type="entry name" value="Adenine nucleotide alpha hydrolases-like"/>
    <property type="match status" value="1"/>
</dbReference>
<keyword evidence="4" id="KW-0408">Iron</keyword>
<feature type="binding site" evidence="4">
    <location>
        <position position="126"/>
    </location>
    <ligand>
        <name>[4Fe-4S] cluster</name>
        <dbReference type="ChEBI" id="CHEBI:49883"/>
    </ligand>
</feature>
<dbReference type="InterPro" id="IPR004511">
    <property type="entry name" value="PAPS/APS_Rdtase"/>
</dbReference>